<evidence type="ECO:0000313" key="1">
    <source>
        <dbReference type="EMBL" id="CCX30011.1"/>
    </source>
</evidence>
<evidence type="ECO:0000313" key="2">
    <source>
        <dbReference type="Proteomes" id="UP000018144"/>
    </source>
</evidence>
<sequence length="20" mass="2255">MMHITFCIPPASHATPYFSC</sequence>
<gene>
    <name evidence="1" type="ORF">PCON_07939</name>
</gene>
<proteinExistence type="predicted"/>
<name>U4LRU0_PYROM</name>
<keyword evidence="2" id="KW-1185">Reference proteome</keyword>
<organism evidence="1 2">
    <name type="scientific">Pyronema omphalodes (strain CBS 100304)</name>
    <name type="common">Pyronema confluens</name>
    <dbReference type="NCBI Taxonomy" id="1076935"/>
    <lineage>
        <taxon>Eukaryota</taxon>
        <taxon>Fungi</taxon>
        <taxon>Dikarya</taxon>
        <taxon>Ascomycota</taxon>
        <taxon>Pezizomycotina</taxon>
        <taxon>Pezizomycetes</taxon>
        <taxon>Pezizales</taxon>
        <taxon>Pyronemataceae</taxon>
        <taxon>Pyronema</taxon>
    </lineage>
</organism>
<protein>
    <submittedName>
        <fullName evidence="1">Uncharacterized protein</fullName>
    </submittedName>
</protein>
<dbReference type="AlphaFoldDB" id="U4LRU0"/>
<reference evidence="1 2" key="1">
    <citation type="journal article" date="2013" name="PLoS Genet.">
        <title>The genome and development-dependent transcriptomes of Pyronema confluens: a window into fungal evolution.</title>
        <authorList>
            <person name="Traeger S."/>
            <person name="Altegoer F."/>
            <person name="Freitag M."/>
            <person name="Gabaldon T."/>
            <person name="Kempken F."/>
            <person name="Kumar A."/>
            <person name="Marcet-Houben M."/>
            <person name="Poggeler S."/>
            <person name="Stajich J.E."/>
            <person name="Nowrousian M."/>
        </authorList>
    </citation>
    <scope>NUCLEOTIDE SEQUENCE [LARGE SCALE GENOMIC DNA]</scope>
    <source>
        <strain evidence="2">CBS 100304</strain>
        <tissue evidence="1">Vegetative mycelium</tissue>
    </source>
</reference>
<dbReference type="Proteomes" id="UP000018144">
    <property type="component" value="Unassembled WGS sequence"/>
</dbReference>
<accession>U4LRU0</accession>
<dbReference type="EMBL" id="HF935409">
    <property type="protein sequence ID" value="CCX30011.1"/>
    <property type="molecule type" value="Genomic_DNA"/>
</dbReference>